<keyword evidence="3" id="KW-1185">Reference proteome</keyword>
<evidence type="ECO:0000313" key="2">
    <source>
        <dbReference type="EMBL" id="TNN36224.1"/>
    </source>
</evidence>
<dbReference type="EMBL" id="SRLO01001644">
    <property type="protein sequence ID" value="TNN36224.1"/>
    <property type="molecule type" value="Genomic_DNA"/>
</dbReference>
<dbReference type="Proteomes" id="UP000314294">
    <property type="component" value="Unassembled WGS sequence"/>
</dbReference>
<reference evidence="2 3" key="1">
    <citation type="submission" date="2019-03" db="EMBL/GenBank/DDBJ databases">
        <title>First draft genome of Liparis tanakae, snailfish: a comprehensive survey of snailfish specific genes.</title>
        <authorList>
            <person name="Kim W."/>
            <person name="Song I."/>
            <person name="Jeong J.-H."/>
            <person name="Kim D."/>
            <person name="Kim S."/>
            <person name="Ryu S."/>
            <person name="Song J.Y."/>
            <person name="Lee S.K."/>
        </authorList>
    </citation>
    <scope>NUCLEOTIDE SEQUENCE [LARGE SCALE GENOMIC DNA]</scope>
    <source>
        <tissue evidence="2">Muscle</tissue>
    </source>
</reference>
<comment type="caution">
    <text evidence="2">The sequence shown here is derived from an EMBL/GenBank/DDBJ whole genome shotgun (WGS) entry which is preliminary data.</text>
</comment>
<feature type="compositionally biased region" description="Basic residues" evidence="1">
    <location>
        <begin position="78"/>
        <end position="89"/>
    </location>
</feature>
<gene>
    <name evidence="2" type="ORF">EYF80_053615</name>
</gene>
<organism evidence="2 3">
    <name type="scientific">Liparis tanakae</name>
    <name type="common">Tanaka's snailfish</name>
    <dbReference type="NCBI Taxonomy" id="230148"/>
    <lineage>
        <taxon>Eukaryota</taxon>
        <taxon>Metazoa</taxon>
        <taxon>Chordata</taxon>
        <taxon>Craniata</taxon>
        <taxon>Vertebrata</taxon>
        <taxon>Euteleostomi</taxon>
        <taxon>Actinopterygii</taxon>
        <taxon>Neopterygii</taxon>
        <taxon>Teleostei</taxon>
        <taxon>Neoteleostei</taxon>
        <taxon>Acanthomorphata</taxon>
        <taxon>Eupercaria</taxon>
        <taxon>Perciformes</taxon>
        <taxon>Cottioidei</taxon>
        <taxon>Cottales</taxon>
        <taxon>Liparidae</taxon>
        <taxon>Liparis</taxon>
    </lineage>
</organism>
<feature type="compositionally biased region" description="Basic and acidic residues" evidence="1">
    <location>
        <begin position="48"/>
        <end position="72"/>
    </location>
</feature>
<sequence length="128" mass="13939">MFHRQYPVKAFLGRLRALRVQVNSPRVSMSARDPSEERAPRPGGAARLHSEGEDPDGRKVTEQERAGHRAHVEACQVRRGRARTARLGRRVAMEEGGGGEEASSPRPAAFSGVNIALLSGDEVEASRT</sequence>
<proteinExistence type="predicted"/>
<evidence type="ECO:0000256" key="1">
    <source>
        <dbReference type="SAM" id="MobiDB-lite"/>
    </source>
</evidence>
<accession>A0A4Z2F639</accession>
<name>A0A4Z2F639_9TELE</name>
<dbReference type="AlphaFoldDB" id="A0A4Z2F639"/>
<feature type="region of interest" description="Disordered" evidence="1">
    <location>
        <begin position="22"/>
        <end position="128"/>
    </location>
</feature>
<evidence type="ECO:0000313" key="3">
    <source>
        <dbReference type="Proteomes" id="UP000314294"/>
    </source>
</evidence>
<protein>
    <submittedName>
        <fullName evidence="2">Uncharacterized protein</fullName>
    </submittedName>
</protein>